<proteinExistence type="predicted"/>
<comment type="caution">
    <text evidence="1">The sequence shown here is derived from an EMBL/GenBank/DDBJ whole genome shotgun (WGS) entry which is preliminary data.</text>
</comment>
<dbReference type="EMBL" id="JBBMQO010000003">
    <property type="protein sequence ID" value="MEM5501214.1"/>
    <property type="molecule type" value="Genomic_DNA"/>
</dbReference>
<gene>
    <name evidence="1" type="ORF">WNY59_06390</name>
</gene>
<accession>A0ABU9T512</accession>
<dbReference type="RefSeq" id="WP_342847753.1">
    <property type="nucleotide sequence ID" value="NZ_JBBMQO010000003.1"/>
</dbReference>
<sequence>MVKATSILSIGHSTLNYETFVKRLKSADVTAIADVRSSPFSRHLPHFNQDVLKDALAQDGIAYVFLGQELGGRPQGEKYYTDGIADYEKMATASSFKEGISRVKEGSQKYNIAMMCSEHNPLDCHRCLLVGRALIEQDYDVNHILSNGDTIGHRKIEKQLLSMLGKEEKDMFASPEELKCDAYRERAKKVAFTKIKRPPNTVAAE</sequence>
<dbReference type="Pfam" id="PF04343">
    <property type="entry name" value="DUF488"/>
    <property type="match status" value="1"/>
</dbReference>
<evidence type="ECO:0000313" key="2">
    <source>
        <dbReference type="Proteomes" id="UP001477870"/>
    </source>
</evidence>
<dbReference type="PANTHER" id="PTHR39337">
    <property type="entry name" value="BLR5642 PROTEIN"/>
    <property type="match status" value="1"/>
</dbReference>
<keyword evidence="2" id="KW-1185">Reference proteome</keyword>
<protein>
    <submittedName>
        <fullName evidence="1">DUF488 domain-containing protein</fullName>
    </submittedName>
</protein>
<name>A0ABU9T512_9HYPH</name>
<dbReference type="InterPro" id="IPR007438">
    <property type="entry name" value="DUF488"/>
</dbReference>
<dbReference type="PANTHER" id="PTHR39337:SF1">
    <property type="entry name" value="BLR5642 PROTEIN"/>
    <property type="match status" value="1"/>
</dbReference>
<evidence type="ECO:0000313" key="1">
    <source>
        <dbReference type="EMBL" id="MEM5501214.1"/>
    </source>
</evidence>
<organism evidence="1 2">
    <name type="scientific">Ahrensia kielensis</name>
    <dbReference type="NCBI Taxonomy" id="76980"/>
    <lineage>
        <taxon>Bacteria</taxon>
        <taxon>Pseudomonadati</taxon>
        <taxon>Pseudomonadota</taxon>
        <taxon>Alphaproteobacteria</taxon>
        <taxon>Hyphomicrobiales</taxon>
        <taxon>Ahrensiaceae</taxon>
        <taxon>Ahrensia</taxon>
    </lineage>
</organism>
<reference evidence="1 2" key="1">
    <citation type="submission" date="2024-03" db="EMBL/GenBank/DDBJ databases">
        <title>Community enrichment and isolation of bacterial strains for fucoidan degradation.</title>
        <authorList>
            <person name="Sichert A."/>
        </authorList>
    </citation>
    <scope>NUCLEOTIDE SEQUENCE [LARGE SCALE GENOMIC DNA]</scope>
    <source>
        <strain evidence="1 2">AS62</strain>
    </source>
</reference>
<dbReference type="Proteomes" id="UP001477870">
    <property type="component" value="Unassembled WGS sequence"/>
</dbReference>